<reference evidence="13" key="1">
    <citation type="submission" date="2023-08" db="EMBL/GenBank/DDBJ databases">
        <title>Draft sequence of the Babesia gibsoni genome.</title>
        <authorList>
            <person name="Yamagishi J.Y."/>
            <person name="Xuan X.X."/>
        </authorList>
    </citation>
    <scope>NUCLEOTIDE SEQUENCE</scope>
    <source>
        <strain evidence="13">Azabu</strain>
    </source>
</reference>
<dbReference type="GO" id="GO:0009220">
    <property type="term" value="P:pyrimidine ribonucleotide biosynthetic process"/>
    <property type="evidence" value="ECO:0007669"/>
    <property type="project" value="TreeGrafter"/>
</dbReference>
<evidence type="ECO:0000256" key="5">
    <source>
        <dbReference type="ARBA" id="ARBA00012791"/>
    </source>
</evidence>
<dbReference type="InterPro" id="IPR013785">
    <property type="entry name" value="Aldolase_TIM"/>
</dbReference>
<evidence type="ECO:0000256" key="11">
    <source>
        <dbReference type="ARBA" id="ARBA00048639"/>
    </source>
</evidence>
<dbReference type="InterPro" id="IPR050074">
    <property type="entry name" value="DHO_dehydrogenase"/>
</dbReference>
<keyword evidence="8" id="KW-0288">FMN</keyword>
<dbReference type="InterPro" id="IPR001295">
    <property type="entry name" value="Dihydroorotate_DH_CS"/>
</dbReference>
<dbReference type="InterPro" id="IPR005719">
    <property type="entry name" value="Dihydroorotate_DH_2"/>
</dbReference>
<evidence type="ECO:0000256" key="10">
    <source>
        <dbReference type="ARBA" id="ARBA00023136"/>
    </source>
</evidence>
<comment type="similarity">
    <text evidence="4">Belongs to the dihydroorotate dehydrogenase family. Type 2 subfamily.</text>
</comment>
<evidence type="ECO:0000313" key="13">
    <source>
        <dbReference type="EMBL" id="KAK1443822.1"/>
    </source>
</evidence>
<dbReference type="NCBIfam" id="NF003652">
    <property type="entry name" value="PRK05286.2-5"/>
    <property type="match status" value="1"/>
</dbReference>
<dbReference type="CDD" id="cd04738">
    <property type="entry name" value="DHOD_2_like"/>
    <property type="match status" value="1"/>
</dbReference>
<dbReference type="Pfam" id="PF01180">
    <property type="entry name" value="DHO_dh"/>
    <property type="match status" value="1"/>
</dbReference>
<evidence type="ECO:0000256" key="7">
    <source>
        <dbReference type="ARBA" id="ARBA00022630"/>
    </source>
</evidence>
<feature type="domain" description="Dihydroorotate dehydrogenase catalytic" evidence="12">
    <location>
        <begin position="105"/>
        <end position="418"/>
    </location>
</feature>
<evidence type="ECO:0000256" key="1">
    <source>
        <dbReference type="ARBA" id="ARBA00001917"/>
    </source>
</evidence>
<dbReference type="SUPFAM" id="SSF51395">
    <property type="entry name" value="FMN-linked oxidoreductases"/>
    <property type="match status" value="1"/>
</dbReference>
<accession>A0AAD8PEE9</accession>
<evidence type="ECO:0000259" key="12">
    <source>
        <dbReference type="Pfam" id="PF01180"/>
    </source>
</evidence>
<dbReference type="GO" id="GO:0106430">
    <property type="term" value="F:dihydroorotate dehydrogenase (quinone) activity"/>
    <property type="evidence" value="ECO:0007669"/>
    <property type="project" value="UniProtKB-EC"/>
</dbReference>
<comment type="pathway">
    <text evidence="3">Pyrimidine metabolism; UMP biosynthesis via de novo pathway; orotate from (S)-dihydroorotate (quinone route): step 1/1.</text>
</comment>
<evidence type="ECO:0000256" key="4">
    <source>
        <dbReference type="ARBA" id="ARBA00005359"/>
    </source>
</evidence>
<evidence type="ECO:0000256" key="6">
    <source>
        <dbReference type="ARBA" id="ARBA00017599"/>
    </source>
</evidence>
<dbReference type="Gene3D" id="3.20.20.70">
    <property type="entry name" value="Aldolase class I"/>
    <property type="match status" value="1"/>
</dbReference>
<dbReference type="Proteomes" id="UP001230268">
    <property type="component" value="Unassembled WGS sequence"/>
</dbReference>
<dbReference type="GO" id="GO:0005743">
    <property type="term" value="C:mitochondrial inner membrane"/>
    <property type="evidence" value="ECO:0007669"/>
    <property type="project" value="TreeGrafter"/>
</dbReference>
<dbReference type="EC" id="1.3.5.2" evidence="5"/>
<dbReference type="PANTHER" id="PTHR48109:SF4">
    <property type="entry name" value="DIHYDROOROTATE DEHYDROGENASE (QUINONE), MITOCHONDRIAL"/>
    <property type="match status" value="1"/>
</dbReference>
<evidence type="ECO:0000256" key="8">
    <source>
        <dbReference type="ARBA" id="ARBA00022643"/>
    </source>
</evidence>
<keyword evidence="9" id="KW-0560">Oxidoreductase</keyword>
<name>A0AAD8PEE9_BABGI</name>
<protein>
    <recommendedName>
        <fullName evidence="6">Dihydroorotate dehydrogenase (quinone), mitochondrial</fullName>
        <ecNumber evidence="5">1.3.5.2</ecNumber>
    </recommendedName>
</protein>
<dbReference type="AlphaFoldDB" id="A0AAD8PEE9"/>
<keyword evidence="10" id="KW-0472">Membrane</keyword>
<organism evidence="13 14">
    <name type="scientific">Babesia gibsoni</name>
    <dbReference type="NCBI Taxonomy" id="33632"/>
    <lineage>
        <taxon>Eukaryota</taxon>
        <taxon>Sar</taxon>
        <taxon>Alveolata</taxon>
        <taxon>Apicomplexa</taxon>
        <taxon>Aconoidasida</taxon>
        <taxon>Piroplasmida</taxon>
        <taxon>Babesiidae</taxon>
        <taxon>Babesia</taxon>
    </lineage>
</organism>
<evidence type="ECO:0000256" key="9">
    <source>
        <dbReference type="ARBA" id="ARBA00023002"/>
    </source>
</evidence>
<dbReference type="PROSITE" id="PS00912">
    <property type="entry name" value="DHODEHASE_2"/>
    <property type="match status" value="1"/>
</dbReference>
<dbReference type="NCBIfam" id="TIGR01036">
    <property type="entry name" value="pyrD_sub2"/>
    <property type="match status" value="1"/>
</dbReference>
<proteinExistence type="inferred from homology"/>
<comment type="subcellular location">
    <subcellularLocation>
        <location evidence="2">Membrane</location>
    </subcellularLocation>
</comment>
<sequence>MYRIFFAFPPKWSRGFTSSRWMEKEVLEEFNRQKRMNKWMFRGMCIAAAATGTVACLRSTELSLHSIILPFIRTYVDPETAHQLSIIALKLGLTPIDYSIDPPVIQSRVKGVVFFNPIGMAAGFDKQVEAPLEILRLGFGFVEVGTVLPKPQEGNPKPVMFRLPKNEAVINRCGFNSVGLDVALERLKNVRKRQAHDPLTKDFLIGVSVGKNKNGEIISDTVNVVEAVAPYSDYIAVNVSSPNTPNLRDNQRREPLIALVKAVKASMASVKGELAKAGKPYTNTTKKDPLLFIKISPDVTSEELKDIADIALQYNIDGIIATNTTISRPAEIKEEFIKIGEPNGGLSGKPLKELSKKIVYDLYKLTSGTVPIIACGGISSAEDALDIIEAGASLCQVYTALIYEGPLLPSSMKNKLAVLLMQKGYMHLSDAVGARHRQNMVKPFNRE</sequence>
<evidence type="ECO:0000256" key="2">
    <source>
        <dbReference type="ARBA" id="ARBA00004370"/>
    </source>
</evidence>
<evidence type="ECO:0000256" key="3">
    <source>
        <dbReference type="ARBA" id="ARBA00005161"/>
    </source>
</evidence>
<keyword evidence="14" id="KW-1185">Reference proteome</keyword>
<gene>
    <name evidence="13" type="ORF">BgAZ_206980</name>
</gene>
<dbReference type="InterPro" id="IPR005720">
    <property type="entry name" value="Dihydroorotate_DH_cat"/>
</dbReference>
<evidence type="ECO:0000313" key="14">
    <source>
        <dbReference type="Proteomes" id="UP001230268"/>
    </source>
</evidence>
<dbReference type="PANTHER" id="PTHR48109">
    <property type="entry name" value="DIHYDROOROTATE DEHYDROGENASE (QUINONE), MITOCHONDRIAL-RELATED"/>
    <property type="match status" value="1"/>
</dbReference>
<dbReference type="EMBL" id="JAVEPI010000002">
    <property type="protein sequence ID" value="KAK1443822.1"/>
    <property type="molecule type" value="Genomic_DNA"/>
</dbReference>
<comment type="catalytic activity">
    <reaction evidence="11">
        <text>(S)-dihydroorotate + a quinone = orotate + a quinol</text>
        <dbReference type="Rhea" id="RHEA:30187"/>
        <dbReference type="ChEBI" id="CHEBI:24646"/>
        <dbReference type="ChEBI" id="CHEBI:30839"/>
        <dbReference type="ChEBI" id="CHEBI:30864"/>
        <dbReference type="ChEBI" id="CHEBI:132124"/>
        <dbReference type="EC" id="1.3.5.2"/>
    </reaction>
</comment>
<comment type="cofactor">
    <cofactor evidence="1">
        <name>FMN</name>
        <dbReference type="ChEBI" id="CHEBI:58210"/>
    </cofactor>
</comment>
<dbReference type="NCBIfam" id="NF003645">
    <property type="entry name" value="PRK05286.1-2"/>
    <property type="match status" value="1"/>
</dbReference>
<dbReference type="GO" id="GO:0006207">
    <property type="term" value="P:'de novo' pyrimidine nucleobase biosynthetic process"/>
    <property type="evidence" value="ECO:0007669"/>
    <property type="project" value="InterPro"/>
</dbReference>
<comment type="caution">
    <text evidence="13">The sequence shown here is derived from an EMBL/GenBank/DDBJ whole genome shotgun (WGS) entry which is preliminary data.</text>
</comment>
<keyword evidence="7" id="KW-0285">Flavoprotein</keyword>